<dbReference type="AlphaFoldDB" id="A0A2U3QH13"/>
<keyword evidence="2" id="KW-1185">Reference proteome</keyword>
<reference evidence="2" key="1">
    <citation type="submission" date="2018-03" db="EMBL/GenBank/DDBJ databases">
        <authorList>
            <person name="Zecchin S."/>
        </authorList>
    </citation>
    <scope>NUCLEOTIDE SEQUENCE [LARGE SCALE GENOMIC DNA]</scope>
</reference>
<protein>
    <submittedName>
        <fullName evidence="1">Uncharacterized protein</fullName>
    </submittedName>
</protein>
<name>A0A2U3QH13_9BACT</name>
<proteinExistence type="predicted"/>
<evidence type="ECO:0000313" key="1">
    <source>
        <dbReference type="EMBL" id="SPQ00706.1"/>
    </source>
</evidence>
<sequence>MEAVKELIGRYGLQEDQEHIIIPIVDKDGRKKRCFLLKRPFMRIVYPDGHLADFPMEEVIEAIIKYPELPLSEALYLLHEELDAEISKIFGNEKEVM</sequence>
<dbReference type="EMBL" id="OUUY01000076">
    <property type="protein sequence ID" value="SPQ00706.1"/>
    <property type="molecule type" value="Genomic_DNA"/>
</dbReference>
<evidence type="ECO:0000313" key="2">
    <source>
        <dbReference type="Proteomes" id="UP000245125"/>
    </source>
</evidence>
<gene>
    <name evidence="1" type="ORF">NBG4_300013</name>
</gene>
<accession>A0A2U3QH13</accession>
<organism evidence="1 2">
    <name type="scientific">Candidatus Sulfobium mesophilum</name>
    <dbReference type="NCBI Taxonomy" id="2016548"/>
    <lineage>
        <taxon>Bacteria</taxon>
        <taxon>Pseudomonadati</taxon>
        <taxon>Nitrospirota</taxon>
        <taxon>Nitrospiria</taxon>
        <taxon>Nitrospirales</taxon>
        <taxon>Nitrospiraceae</taxon>
        <taxon>Candidatus Sulfobium</taxon>
    </lineage>
</organism>
<dbReference type="Proteomes" id="UP000245125">
    <property type="component" value="Unassembled WGS sequence"/>
</dbReference>